<feature type="region of interest" description="Disordered" evidence="1">
    <location>
        <begin position="485"/>
        <end position="523"/>
    </location>
</feature>
<organism evidence="2 3">
    <name type="scientific">Hohenbuehelia grisea</name>
    <dbReference type="NCBI Taxonomy" id="104357"/>
    <lineage>
        <taxon>Eukaryota</taxon>
        <taxon>Fungi</taxon>
        <taxon>Dikarya</taxon>
        <taxon>Basidiomycota</taxon>
        <taxon>Agaricomycotina</taxon>
        <taxon>Agaricomycetes</taxon>
        <taxon>Agaricomycetidae</taxon>
        <taxon>Agaricales</taxon>
        <taxon>Pleurotineae</taxon>
        <taxon>Pleurotaceae</taxon>
        <taxon>Hohenbuehelia</taxon>
    </lineage>
</organism>
<dbReference type="Proteomes" id="UP001556367">
    <property type="component" value="Unassembled WGS sequence"/>
</dbReference>
<keyword evidence="3" id="KW-1185">Reference proteome</keyword>
<reference evidence="3" key="1">
    <citation type="submission" date="2024-06" db="EMBL/GenBank/DDBJ databases">
        <title>Multi-omics analyses provide insights into the biosynthesis of the anticancer antibiotic pleurotin in Hohenbuehelia grisea.</title>
        <authorList>
            <person name="Weaver J.A."/>
            <person name="Alberti F."/>
        </authorList>
    </citation>
    <scope>NUCLEOTIDE SEQUENCE [LARGE SCALE GENOMIC DNA]</scope>
    <source>
        <strain evidence="3">T-177</strain>
    </source>
</reference>
<dbReference type="EMBL" id="JASNQZ010000012">
    <property type="protein sequence ID" value="KAL0949964.1"/>
    <property type="molecule type" value="Genomic_DNA"/>
</dbReference>
<sequence>MPDQENQFVVVSRPWGVADGPDRSDKDADTIGWWFRVLLQALLKTTNPDIIYPEVIYTQTTQECVIIQLNLATDIRKILGAHPRPPSQVMMPYKTHSIVYEYNFKKYGDPEKGQWTARYPTDKPIPPRFPLSHNTPYPSPQPYDSSILGDEATQRPRWALPLPPNLIQSAPPPAPPPLVPIPAANNPEIPSVSDPRLRTGDPRSLASGGLGVKEETKPFGIGVKYEASPELIAAVAQFLQRHQTTASTVKSDPAVSHEALAAAIAEYESRNSEGKGVKHEKQESDVPIEQLSRAVAEFQARQSGAASHGNGLKQDPELTLSPEELARTIAEFQAQQASRAATVKPDPDSSLPVEALAGAIAIYYAGKSNGDYSNDTVKPDPEQTVPQELLAQAIASYQARPAQSTTVKPDPDYVSPEVLGQAIAEYQHRRRVKSEPEGDVSPELLAEAIALFQSRPPPVKLEDSVKSEESSVPHDILAGAVAQYQANQGGPPVTGKRVKHEENEERDGADSSSDRLKRMKREF</sequence>
<proteinExistence type="predicted"/>
<feature type="region of interest" description="Disordered" evidence="1">
    <location>
        <begin position="190"/>
        <end position="211"/>
    </location>
</feature>
<feature type="region of interest" description="Disordered" evidence="1">
    <location>
        <begin position="113"/>
        <end position="148"/>
    </location>
</feature>
<comment type="caution">
    <text evidence="2">The sequence shown here is derived from an EMBL/GenBank/DDBJ whole genome shotgun (WGS) entry which is preliminary data.</text>
</comment>
<feature type="compositionally biased region" description="Basic and acidic residues" evidence="1">
    <location>
        <begin position="499"/>
        <end position="523"/>
    </location>
</feature>
<accession>A0ABR3J2X9</accession>
<protein>
    <submittedName>
        <fullName evidence="2">Uncharacterized protein</fullName>
    </submittedName>
</protein>
<name>A0ABR3J2X9_9AGAR</name>
<evidence type="ECO:0000256" key="1">
    <source>
        <dbReference type="SAM" id="MobiDB-lite"/>
    </source>
</evidence>
<gene>
    <name evidence="2" type="ORF">HGRIS_009984</name>
</gene>
<evidence type="ECO:0000313" key="2">
    <source>
        <dbReference type="EMBL" id="KAL0949964.1"/>
    </source>
</evidence>
<evidence type="ECO:0000313" key="3">
    <source>
        <dbReference type="Proteomes" id="UP001556367"/>
    </source>
</evidence>